<organism evidence="2 3">
    <name type="scientific">Obba rivulosa</name>
    <dbReference type="NCBI Taxonomy" id="1052685"/>
    <lineage>
        <taxon>Eukaryota</taxon>
        <taxon>Fungi</taxon>
        <taxon>Dikarya</taxon>
        <taxon>Basidiomycota</taxon>
        <taxon>Agaricomycotina</taxon>
        <taxon>Agaricomycetes</taxon>
        <taxon>Polyporales</taxon>
        <taxon>Gelatoporiaceae</taxon>
        <taxon>Obba</taxon>
    </lineage>
</organism>
<sequence>MWTCPYHIPKRKERSGAQRTHWWTMLHNDLSRSDGLTVEYPPVPQIPHAVWYSTVRVGVGHAGAESTLEPQELLEPRTNVSRDEADRKHEPTAGACNPCRAGKRKCE</sequence>
<keyword evidence="3" id="KW-1185">Reference proteome</keyword>
<name>A0A8E2DIL6_9APHY</name>
<evidence type="ECO:0000256" key="1">
    <source>
        <dbReference type="SAM" id="MobiDB-lite"/>
    </source>
</evidence>
<evidence type="ECO:0000313" key="2">
    <source>
        <dbReference type="EMBL" id="OCH88121.1"/>
    </source>
</evidence>
<dbReference type="AlphaFoldDB" id="A0A8E2DIL6"/>
<protein>
    <submittedName>
        <fullName evidence="2">Uncharacterized protein</fullName>
    </submittedName>
</protein>
<gene>
    <name evidence="2" type="ORF">OBBRIDRAFT_795589</name>
</gene>
<accession>A0A8E2DIL6</accession>
<feature type="compositionally biased region" description="Basic and acidic residues" evidence="1">
    <location>
        <begin position="80"/>
        <end position="91"/>
    </location>
</feature>
<evidence type="ECO:0000313" key="3">
    <source>
        <dbReference type="Proteomes" id="UP000250043"/>
    </source>
</evidence>
<dbReference type="Proteomes" id="UP000250043">
    <property type="component" value="Unassembled WGS sequence"/>
</dbReference>
<dbReference type="EMBL" id="KV722462">
    <property type="protein sequence ID" value="OCH88121.1"/>
    <property type="molecule type" value="Genomic_DNA"/>
</dbReference>
<feature type="region of interest" description="Disordered" evidence="1">
    <location>
        <begin position="63"/>
        <end position="107"/>
    </location>
</feature>
<proteinExistence type="predicted"/>
<reference evidence="2 3" key="1">
    <citation type="submission" date="2016-07" db="EMBL/GenBank/DDBJ databases">
        <title>Draft genome of the white-rot fungus Obba rivulosa 3A-2.</title>
        <authorList>
            <consortium name="DOE Joint Genome Institute"/>
            <person name="Miettinen O."/>
            <person name="Riley R."/>
            <person name="Acob R."/>
            <person name="Barry K."/>
            <person name="Cullen D."/>
            <person name="De Vries R."/>
            <person name="Hainaut M."/>
            <person name="Hatakka A."/>
            <person name="Henrissat B."/>
            <person name="Hilden K."/>
            <person name="Kuo R."/>
            <person name="Labutti K."/>
            <person name="Lipzen A."/>
            <person name="Makela M.R."/>
            <person name="Sandor L."/>
            <person name="Spatafora J.W."/>
            <person name="Grigoriev I.V."/>
            <person name="Hibbett D.S."/>
        </authorList>
    </citation>
    <scope>NUCLEOTIDE SEQUENCE [LARGE SCALE GENOMIC DNA]</scope>
    <source>
        <strain evidence="2 3">3A-2</strain>
    </source>
</reference>